<dbReference type="OrthoDB" id="4497058at2759"/>
<evidence type="ECO:0000313" key="2">
    <source>
        <dbReference type="Proteomes" id="UP000019804"/>
    </source>
</evidence>
<accession>A0A017SDI1</accession>
<dbReference type="EMBL" id="KK088425">
    <property type="protein sequence ID" value="EYE94694.1"/>
    <property type="molecule type" value="Genomic_DNA"/>
</dbReference>
<dbReference type="HOGENOM" id="CLU_3105952_0_0_1"/>
<reference evidence="2" key="1">
    <citation type="journal article" date="2014" name="Nat. Commun.">
        <title>Genomic adaptations of the halophilic Dead Sea filamentous fungus Eurotium rubrum.</title>
        <authorList>
            <person name="Kis-Papo T."/>
            <person name="Weig A.R."/>
            <person name="Riley R."/>
            <person name="Persoh D."/>
            <person name="Salamov A."/>
            <person name="Sun H."/>
            <person name="Lipzen A."/>
            <person name="Wasser S.P."/>
            <person name="Rambold G."/>
            <person name="Grigoriev I.V."/>
            <person name="Nevo E."/>
        </authorList>
    </citation>
    <scope>NUCLEOTIDE SEQUENCE [LARGE SCALE GENOMIC DNA]</scope>
    <source>
        <strain evidence="2">CBS 135680</strain>
    </source>
</reference>
<dbReference type="AlphaFoldDB" id="A0A017SDI1"/>
<sequence>MSATIHSRIVDLDELIPRTVDVEIEGKDVEDLITSSNTLTIHKTPIQKLVG</sequence>
<protein>
    <submittedName>
        <fullName evidence="1">Uncharacterized protein</fullName>
    </submittedName>
</protein>
<proteinExistence type="predicted"/>
<dbReference type="RefSeq" id="XP_040638382.1">
    <property type="nucleotide sequence ID" value="XM_040782078.1"/>
</dbReference>
<evidence type="ECO:0000313" key="1">
    <source>
        <dbReference type="EMBL" id="EYE94694.1"/>
    </source>
</evidence>
<keyword evidence="2" id="KW-1185">Reference proteome</keyword>
<name>A0A017SDI1_ASPRC</name>
<dbReference type="Proteomes" id="UP000019804">
    <property type="component" value="Unassembled WGS sequence"/>
</dbReference>
<organism evidence="1 2">
    <name type="scientific">Aspergillus ruber (strain CBS 135680)</name>
    <dbReference type="NCBI Taxonomy" id="1388766"/>
    <lineage>
        <taxon>Eukaryota</taxon>
        <taxon>Fungi</taxon>
        <taxon>Dikarya</taxon>
        <taxon>Ascomycota</taxon>
        <taxon>Pezizomycotina</taxon>
        <taxon>Eurotiomycetes</taxon>
        <taxon>Eurotiomycetidae</taxon>
        <taxon>Eurotiales</taxon>
        <taxon>Aspergillaceae</taxon>
        <taxon>Aspergillus</taxon>
        <taxon>Aspergillus subgen. Aspergillus</taxon>
    </lineage>
</organism>
<gene>
    <name evidence="1" type="ORF">EURHEDRAFT_413059</name>
</gene>
<dbReference type="GeneID" id="63697202"/>